<dbReference type="Proteomes" id="UP000003452">
    <property type="component" value="Unassembled WGS sequence"/>
</dbReference>
<dbReference type="SUPFAM" id="SSF48452">
    <property type="entry name" value="TPR-like"/>
    <property type="match status" value="1"/>
</dbReference>
<organism evidence="9 10">
    <name type="scientific">Phocaeicola plebeius (strain DSM 17135 / JCM 12973 / CCUG 54634 / M2)</name>
    <name type="common">Bacteroides plebeius</name>
    <dbReference type="NCBI Taxonomy" id="484018"/>
    <lineage>
        <taxon>Bacteria</taxon>
        <taxon>Pseudomonadati</taxon>
        <taxon>Bacteroidota</taxon>
        <taxon>Bacteroidia</taxon>
        <taxon>Bacteroidales</taxon>
        <taxon>Bacteroidaceae</taxon>
        <taxon>Phocaeicola</taxon>
    </lineage>
</organism>
<dbReference type="InterPro" id="IPR011990">
    <property type="entry name" value="TPR-like_helical_dom_sf"/>
</dbReference>
<evidence type="ECO:0000259" key="7">
    <source>
        <dbReference type="Pfam" id="PF07980"/>
    </source>
</evidence>
<dbReference type="EMBL" id="ABQC02000012">
    <property type="protein sequence ID" value="EDY96555.1"/>
    <property type="molecule type" value="Genomic_DNA"/>
</dbReference>
<evidence type="ECO:0000313" key="10">
    <source>
        <dbReference type="Proteomes" id="UP000003452"/>
    </source>
</evidence>
<feature type="domain" description="SusD-like N-terminal" evidence="8">
    <location>
        <begin position="79"/>
        <end position="234"/>
    </location>
</feature>
<proteinExistence type="inferred from homology"/>
<dbReference type="AlphaFoldDB" id="B5CWA8"/>
<keyword evidence="3 6" id="KW-0732">Signal</keyword>
<gene>
    <name evidence="9" type="ORF">BACPLE_00998</name>
</gene>
<dbReference type="GO" id="GO:0009279">
    <property type="term" value="C:cell outer membrane"/>
    <property type="evidence" value="ECO:0007669"/>
    <property type="project" value="UniProtKB-SubCell"/>
</dbReference>
<dbReference type="Pfam" id="PF14322">
    <property type="entry name" value="SusD-like_3"/>
    <property type="match status" value="1"/>
</dbReference>
<protein>
    <submittedName>
        <fullName evidence="9">SusD family protein</fullName>
    </submittedName>
</protein>
<feature type="domain" description="RagB/SusD" evidence="7">
    <location>
        <begin position="414"/>
        <end position="553"/>
    </location>
</feature>
<keyword evidence="5" id="KW-0998">Cell outer membrane</keyword>
<dbReference type="Gene3D" id="1.25.40.390">
    <property type="match status" value="1"/>
</dbReference>
<evidence type="ECO:0000259" key="8">
    <source>
        <dbReference type="Pfam" id="PF14322"/>
    </source>
</evidence>
<comment type="caution">
    <text evidence="9">The sequence shown here is derived from an EMBL/GenBank/DDBJ whole genome shotgun (WGS) entry which is preliminary data.</text>
</comment>
<dbReference type="HOGENOM" id="CLU_015553_1_2_10"/>
<comment type="subcellular location">
    <subcellularLocation>
        <location evidence="1">Cell outer membrane</location>
    </subcellularLocation>
</comment>
<evidence type="ECO:0000256" key="2">
    <source>
        <dbReference type="ARBA" id="ARBA00006275"/>
    </source>
</evidence>
<name>B5CWA8_PHOPM</name>
<accession>B5CWA8</accession>
<sequence length="554" mass="63731">MKTIMKSHNKIVQAFMFASLLTCGACTDLSDTVYSEITEESFSKNPSSINLLIGKVYTSIGTYIAATNPNFSPFYYNVCTTDEMFIPFRNVTKEWNNAKFSDAYQHSWTPTTQDLDKNWEKCFGIITSANMAIDQVNSFDGMEQHLKDVTIAEIRMARAYAYYLLIDLWGDVPYTVSSSDKTSDIKKKTSAEIYNLMMKEFDDCLPLLKEAKKDKSTTYGKFNYWAALALKAKYLLNAKIFLETDRVNPKYADEKTGLDECIDICDELMSPEAGFELEKDYFTNFKAHNENSKENIFVIPFDAVYSKDNFTLGFGYARHCLHASQTPVYNGTVNGQNGFSVYPSLYKTFEDFDVRKNGLNAGPQFDASGKPLKCIKAQMKNPDGTFMDLDFKVDFDINNCDEMSGARFQKYEYENGIITDAMNNDFVVVRLADIMMMKAECLMRLADGQATQEAVDLVNEVCNRSISDPSRYDFYDTSNLTMDALLEERRREFYGEALRRTDLIRFEKFTDMDWVDDIHMDRSKIRTEKYRTVFPLPANYLKTAPQIEQHPYYQ</sequence>
<reference evidence="9 10" key="1">
    <citation type="submission" date="2008-08" db="EMBL/GenBank/DDBJ databases">
        <title>Draft genome sequence of Bacteroides plebeius (DSM 17135).</title>
        <authorList>
            <person name="Sudarsanam P."/>
            <person name="Ley R."/>
            <person name="Guruge J."/>
            <person name="Turnbaugh P.J."/>
            <person name="Mahowald M."/>
            <person name="Liep D."/>
            <person name="Gordon J."/>
        </authorList>
    </citation>
    <scope>NUCLEOTIDE SEQUENCE [LARGE SCALE GENOMIC DNA]</scope>
    <source>
        <strain evidence="10">DSM 17135 / JCM 12973 / M2</strain>
    </source>
</reference>
<evidence type="ECO:0000256" key="4">
    <source>
        <dbReference type="ARBA" id="ARBA00023136"/>
    </source>
</evidence>
<dbReference type="Pfam" id="PF07980">
    <property type="entry name" value="SusD_RagB"/>
    <property type="match status" value="1"/>
</dbReference>
<dbReference type="eggNOG" id="COG3637">
    <property type="taxonomic scope" value="Bacteria"/>
</dbReference>
<dbReference type="InterPro" id="IPR033985">
    <property type="entry name" value="SusD-like_N"/>
</dbReference>
<evidence type="ECO:0000256" key="1">
    <source>
        <dbReference type="ARBA" id="ARBA00004442"/>
    </source>
</evidence>
<evidence type="ECO:0000313" key="9">
    <source>
        <dbReference type="EMBL" id="EDY96555.1"/>
    </source>
</evidence>
<feature type="signal peptide" evidence="6">
    <location>
        <begin position="1"/>
        <end position="24"/>
    </location>
</feature>
<evidence type="ECO:0000256" key="5">
    <source>
        <dbReference type="ARBA" id="ARBA00023237"/>
    </source>
</evidence>
<reference evidence="9 10" key="2">
    <citation type="submission" date="2008-08" db="EMBL/GenBank/DDBJ databases">
        <authorList>
            <person name="Fulton L."/>
            <person name="Clifton S."/>
            <person name="Fulton B."/>
            <person name="Xu J."/>
            <person name="Minx P."/>
            <person name="Pepin K.H."/>
            <person name="Johnson M."/>
            <person name="Thiruvilangam P."/>
            <person name="Bhonagiri V."/>
            <person name="Nash W.E."/>
            <person name="Mardis E.R."/>
            <person name="Wilson R.K."/>
        </authorList>
    </citation>
    <scope>NUCLEOTIDE SEQUENCE [LARGE SCALE GENOMIC DNA]</scope>
    <source>
        <strain evidence="10">DSM 17135 / JCM 12973 / M2</strain>
    </source>
</reference>
<dbReference type="InterPro" id="IPR012944">
    <property type="entry name" value="SusD_RagB_dom"/>
</dbReference>
<comment type="similarity">
    <text evidence="2">Belongs to the SusD family.</text>
</comment>
<feature type="chain" id="PRO_5002828948" evidence="6">
    <location>
        <begin position="25"/>
        <end position="554"/>
    </location>
</feature>
<evidence type="ECO:0000256" key="3">
    <source>
        <dbReference type="ARBA" id="ARBA00022729"/>
    </source>
</evidence>
<keyword evidence="4" id="KW-0472">Membrane</keyword>
<dbReference type="OrthoDB" id="5694214at2"/>
<evidence type="ECO:0000256" key="6">
    <source>
        <dbReference type="SAM" id="SignalP"/>
    </source>
</evidence>